<evidence type="ECO:0000313" key="1">
    <source>
        <dbReference type="EMBL" id="EAT91052.1"/>
    </source>
</evidence>
<proteinExistence type="predicted"/>
<evidence type="ECO:0000313" key="2">
    <source>
        <dbReference type="Proteomes" id="UP000001055"/>
    </source>
</evidence>
<dbReference type="GeneID" id="5968888"/>
<protein>
    <submittedName>
        <fullName evidence="1">Uncharacterized protein</fullName>
    </submittedName>
</protein>
<dbReference type="EMBL" id="CH445326">
    <property type="protein sequence ID" value="EAT91052.1"/>
    <property type="molecule type" value="Genomic_DNA"/>
</dbReference>
<gene>
    <name evidence="1" type="ORF">SNOG_01403</name>
</gene>
<name>Q0V3L1_PHANO</name>
<reference evidence="2" key="1">
    <citation type="journal article" date="2007" name="Plant Cell">
        <title>Dothideomycete-plant interactions illuminated by genome sequencing and EST analysis of the wheat pathogen Stagonospora nodorum.</title>
        <authorList>
            <person name="Hane J.K."/>
            <person name="Lowe R.G."/>
            <person name="Solomon P.S."/>
            <person name="Tan K.C."/>
            <person name="Schoch C.L."/>
            <person name="Spatafora J.W."/>
            <person name="Crous P.W."/>
            <person name="Kodira C."/>
            <person name="Birren B.W."/>
            <person name="Galagan J.E."/>
            <person name="Torriani S.F."/>
            <person name="McDonald B.A."/>
            <person name="Oliver R.P."/>
        </authorList>
    </citation>
    <scope>NUCLEOTIDE SEQUENCE [LARGE SCALE GENOMIC DNA]</scope>
    <source>
        <strain evidence="2">SN15 / ATCC MYA-4574 / FGSC 10173</strain>
    </source>
</reference>
<dbReference type="HOGENOM" id="CLU_2886577_0_0_1"/>
<sequence length="63" mass="7006">MPEVENFTITSHVGQEIVVLLHLGLQHRHLHDLWKDPFTALLRTTVLGAEQALSTPSMSQSSS</sequence>
<dbReference type="InParanoid" id="Q0V3L1"/>
<dbReference type="AlphaFoldDB" id="Q0V3L1"/>
<organism evidence="1 2">
    <name type="scientific">Phaeosphaeria nodorum (strain SN15 / ATCC MYA-4574 / FGSC 10173)</name>
    <name type="common">Glume blotch fungus</name>
    <name type="synonym">Parastagonospora nodorum</name>
    <dbReference type="NCBI Taxonomy" id="321614"/>
    <lineage>
        <taxon>Eukaryota</taxon>
        <taxon>Fungi</taxon>
        <taxon>Dikarya</taxon>
        <taxon>Ascomycota</taxon>
        <taxon>Pezizomycotina</taxon>
        <taxon>Dothideomycetes</taxon>
        <taxon>Pleosporomycetidae</taxon>
        <taxon>Pleosporales</taxon>
        <taxon>Pleosporineae</taxon>
        <taxon>Phaeosphaeriaceae</taxon>
        <taxon>Parastagonospora</taxon>
    </lineage>
</organism>
<dbReference type="Proteomes" id="UP000001055">
    <property type="component" value="Unassembled WGS sequence"/>
</dbReference>
<dbReference type="RefSeq" id="XP_001792043.1">
    <property type="nucleotide sequence ID" value="XM_001791991.1"/>
</dbReference>
<accession>Q0V3L1</accession>
<dbReference type="KEGG" id="pno:SNOG_01403"/>